<dbReference type="InterPro" id="IPR025857">
    <property type="entry name" value="MacB_PCD"/>
</dbReference>
<evidence type="ECO:0000313" key="9">
    <source>
        <dbReference type="EMBL" id="ABQ19606.1"/>
    </source>
</evidence>
<evidence type="ECO:0000256" key="6">
    <source>
        <dbReference type="SAM" id="Phobius"/>
    </source>
</evidence>
<accession>A0A0H3AFM5</accession>
<proteinExistence type="predicted"/>
<evidence type="ECO:0000256" key="3">
    <source>
        <dbReference type="ARBA" id="ARBA00022692"/>
    </source>
</evidence>
<keyword evidence="5 6" id="KW-0472">Membrane</keyword>
<evidence type="ECO:0008006" key="11">
    <source>
        <dbReference type="Google" id="ProtNLM"/>
    </source>
</evidence>
<dbReference type="Proteomes" id="UP000000249">
    <property type="component" value="Chromosome 1"/>
</dbReference>
<feature type="transmembrane region" description="Helical" evidence="6">
    <location>
        <begin position="291"/>
        <end position="315"/>
    </location>
</feature>
<dbReference type="EMBL" id="CP000627">
    <property type="protein sequence ID" value="ABQ19606.1"/>
    <property type="molecule type" value="Genomic_DNA"/>
</dbReference>
<dbReference type="InterPro" id="IPR051125">
    <property type="entry name" value="ABC-4/HrtB_transporter"/>
</dbReference>
<reference evidence="9 10" key="1">
    <citation type="submission" date="2007-03" db="EMBL/GenBank/DDBJ databases">
        <authorList>
            <person name="Heidelberg J."/>
        </authorList>
    </citation>
    <scope>NUCLEOTIDE SEQUENCE [LARGE SCALE GENOMIC DNA]</scope>
    <source>
        <strain evidence="10">ATCC 39541 / Classical Ogawa 395 / O395</strain>
    </source>
</reference>
<evidence type="ECO:0000256" key="2">
    <source>
        <dbReference type="ARBA" id="ARBA00022475"/>
    </source>
</evidence>
<dbReference type="GO" id="GO:0005886">
    <property type="term" value="C:plasma membrane"/>
    <property type="evidence" value="ECO:0007669"/>
    <property type="project" value="UniProtKB-SubCell"/>
</dbReference>
<dbReference type="AlphaFoldDB" id="A0A0H3AFM5"/>
<dbReference type="PANTHER" id="PTHR43738">
    <property type="entry name" value="ABC TRANSPORTER, MEMBRANE PROTEIN"/>
    <property type="match status" value="1"/>
</dbReference>
<feature type="transmembrane region" description="Helical" evidence="6">
    <location>
        <begin position="387"/>
        <end position="409"/>
    </location>
</feature>
<evidence type="ECO:0000313" key="10">
    <source>
        <dbReference type="Proteomes" id="UP000000249"/>
    </source>
</evidence>
<dbReference type="KEGG" id="vco:VC0395_A2132"/>
<protein>
    <recommendedName>
        <fullName evidence="11">ABC-type antimicrobial peptide transport system, permease component</fullName>
    </recommendedName>
</protein>
<feature type="domain" description="MacB-like periplasmic core" evidence="8">
    <location>
        <begin position="22"/>
        <end position="263"/>
    </location>
</feature>
<evidence type="ECO:0000256" key="1">
    <source>
        <dbReference type="ARBA" id="ARBA00004651"/>
    </source>
</evidence>
<evidence type="ECO:0000259" key="8">
    <source>
        <dbReference type="Pfam" id="PF12704"/>
    </source>
</evidence>
<dbReference type="PATRIC" id="fig|345073.21.peg.2566"/>
<keyword evidence="4 6" id="KW-1133">Transmembrane helix</keyword>
<dbReference type="InterPro" id="IPR003838">
    <property type="entry name" value="ABC3_permease_C"/>
</dbReference>
<feature type="transmembrane region" description="Helical" evidence="6">
    <location>
        <begin position="336"/>
        <end position="367"/>
    </location>
</feature>
<keyword evidence="2" id="KW-1003">Cell membrane</keyword>
<evidence type="ECO:0000259" key="7">
    <source>
        <dbReference type="Pfam" id="PF02687"/>
    </source>
</evidence>
<organism evidence="9 10">
    <name type="scientific">Vibrio cholerae serotype O1 (strain ATCC 39541 / Classical Ogawa 395 / O395)</name>
    <dbReference type="NCBI Taxonomy" id="345073"/>
    <lineage>
        <taxon>Bacteria</taxon>
        <taxon>Pseudomonadati</taxon>
        <taxon>Pseudomonadota</taxon>
        <taxon>Gammaproteobacteria</taxon>
        <taxon>Vibrionales</taxon>
        <taxon>Vibrionaceae</taxon>
        <taxon>Vibrio</taxon>
    </lineage>
</organism>
<evidence type="ECO:0000256" key="5">
    <source>
        <dbReference type="ARBA" id="ARBA00023136"/>
    </source>
</evidence>
<evidence type="ECO:0000256" key="4">
    <source>
        <dbReference type="ARBA" id="ARBA00022989"/>
    </source>
</evidence>
<keyword evidence="3 6" id="KW-0812">Transmembrane</keyword>
<comment type="subcellular location">
    <subcellularLocation>
        <location evidence="1">Cell membrane</location>
        <topology evidence="1">Multi-pass membrane protein</topology>
    </subcellularLocation>
</comment>
<sequence length="421" mass="45619">MAMKVILNLAWKSLLNRKATALLTVLTVAIAVVLLLGVERIRTQAKESFANTISGTDLIVGGRSGQVNLLLYSVFRIGNATNNIDWKSYQEFSQHPAVKWAIPISLGDSHKGFRVLGTNHSYFEHYRYGSKQQLTLSQGREFNGLFETVIGADVAQALGYQVGSQIIIAHGISDVGFSRHDNLPFTVVGILAPTGTPVDKTVHVSLEAIEAIHVGWESGANLGHQPSAEQLAQRDFTPKQITAMLVGLKSKIQTFALQRQINDYPQEPLSAIMPGVALHELWGMMSVAEQALMAVSVFVVVAGLLGMLSSLLTSLQERRREMSILRAMGARPQHVFALLVSEASVLTLVGILLGVSVLYLLLALAAPLIASQYGIQIALAGLTAYEWQLLGCVQLAGIVIGFIPALRAYRQSLSDGMTIRL</sequence>
<dbReference type="eggNOG" id="COG0577">
    <property type="taxonomic scope" value="Bacteria"/>
</dbReference>
<dbReference type="KEGG" id="vcr:VC395_2667"/>
<dbReference type="Pfam" id="PF12704">
    <property type="entry name" value="MacB_PCD"/>
    <property type="match status" value="1"/>
</dbReference>
<feature type="domain" description="ABC3 transporter permease C-terminal" evidence="7">
    <location>
        <begin position="294"/>
        <end position="412"/>
    </location>
</feature>
<dbReference type="PANTHER" id="PTHR43738:SF2">
    <property type="entry name" value="ABC TRANSPORTER PERMEASE"/>
    <property type="match status" value="1"/>
</dbReference>
<dbReference type="Pfam" id="PF02687">
    <property type="entry name" value="FtsX"/>
    <property type="match status" value="1"/>
</dbReference>
<gene>
    <name evidence="9" type="ordered locus">VC0395_A2132</name>
</gene>
<name>A0A0H3AFM5_VIBC3</name>